<evidence type="ECO:0000313" key="2">
    <source>
        <dbReference type="Proteomes" id="UP000826271"/>
    </source>
</evidence>
<sequence length="283" mass="32507">MAPMYLASSDAFRRTKLVARKKWRPEAEVTESIIKEEFSIPEELEIEIAKMVQFETEEIGLPRLLVKLKDGNSEGIPRICCHEENVTHKAIKHYEEEVFNPNKKDFSKERLPRILIFGFAEMQGVKSFFSQSKVHEKGAYIGDANRRIQCSSIQSKWIVCIGFCGRPLPCLRRIFIVPQGALKELKRSSAIYLQMVVFYFSKLMVEITMKKYADNLIYAIDGLSARVSQLETRTHNLENSVDDMKVSLGNNHGSIDGKMRQMENILREESFSKCETLLSGRNT</sequence>
<dbReference type="EMBL" id="WHWC01000007">
    <property type="protein sequence ID" value="KAG8378578.1"/>
    <property type="molecule type" value="Genomic_DNA"/>
</dbReference>
<evidence type="ECO:0000313" key="1">
    <source>
        <dbReference type="EMBL" id="KAG8378578.1"/>
    </source>
</evidence>
<organism evidence="1 2">
    <name type="scientific">Buddleja alternifolia</name>
    <dbReference type="NCBI Taxonomy" id="168488"/>
    <lineage>
        <taxon>Eukaryota</taxon>
        <taxon>Viridiplantae</taxon>
        <taxon>Streptophyta</taxon>
        <taxon>Embryophyta</taxon>
        <taxon>Tracheophyta</taxon>
        <taxon>Spermatophyta</taxon>
        <taxon>Magnoliopsida</taxon>
        <taxon>eudicotyledons</taxon>
        <taxon>Gunneridae</taxon>
        <taxon>Pentapetalae</taxon>
        <taxon>asterids</taxon>
        <taxon>lamiids</taxon>
        <taxon>Lamiales</taxon>
        <taxon>Scrophulariaceae</taxon>
        <taxon>Buddlejeae</taxon>
        <taxon>Buddleja</taxon>
    </lineage>
</organism>
<dbReference type="Proteomes" id="UP000826271">
    <property type="component" value="Unassembled WGS sequence"/>
</dbReference>
<name>A0AAV6XHI8_9LAMI</name>
<proteinExistence type="predicted"/>
<protein>
    <submittedName>
        <fullName evidence="1">Uncharacterized protein</fullName>
    </submittedName>
</protein>
<dbReference type="PANTHER" id="PTHR31805">
    <property type="entry name" value="RECEPTOR-LIKE KINASE, PUTATIVE (DUF1421)-RELATED"/>
    <property type="match status" value="1"/>
</dbReference>
<reference evidence="1" key="1">
    <citation type="submission" date="2019-10" db="EMBL/GenBank/DDBJ databases">
        <authorList>
            <person name="Zhang R."/>
            <person name="Pan Y."/>
            <person name="Wang J."/>
            <person name="Ma R."/>
            <person name="Yu S."/>
        </authorList>
    </citation>
    <scope>NUCLEOTIDE SEQUENCE</scope>
    <source>
        <strain evidence="1">LA-IB0</strain>
        <tissue evidence="1">Leaf</tissue>
    </source>
</reference>
<keyword evidence="2" id="KW-1185">Reference proteome</keyword>
<gene>
    <name evidence="1" type="ORF">BUALT_Bualt07G0000200</name>
</gene>
<dbReference type="PANTHER" id="PTHR31805:SF14">
    <property type="entry name" value="RECEPTOR-LIKE KINASE, PUTATIVE (DUF1421)-RELATED"/>
    <property type="match status" value="1"/>
</dbReference>
<comment type="caution">
    <text evidence="1">The sequence shown here is derived from an EMBL/GenBank/DDBJ whole genome shotgun (WGS) entry which is preliminary data.</text>
</comment>
<accession>A0AAV6XHI8</accession>
<dbReference type="AlphaFoldDB" id="A0AAV6XHI8"/>